<dbReference type="EMBL" id="AUSU01003376">
    <property type="protein sequence ID" value="EPS66969.1"/>
    <property type="molecule type" value="Genomic_DNA"/>
</dbReference>
<name>S8CIZ4_9LAMI</name>
<keyword evidence="7" id="KW-0862">Zinc</keyword>
<dbReference type="GO" id="GO:0016567">
    <property type="term" value="P:protein ubiquitination"/>
    <property type="evidence" value="ECO:0007669"/>
    <property type="project" value="TreeGrafter"/>
</dbReference>
<evidence type="ECO:0000259" key="10">
    <source>
        <dbReference type="PROSITE" id="PS50089"/>
    </source>
</evidence>
<dbReference type="EC" id="2.3.2.27" evidence="2"/>
<dbReference type="GO" id="GO:0008270">
    <property type="term" value="F:zinc ion binding"/>
    <property type="evidence" value="ECO:0007669"/>
    <property type="project" value="UniProtKB-KW"/>
</dbReference>
<dbReference type="Pfam" id="PF14369">
    <property type="entry name" value="Zn_ribbon_19"/>
    <property type="match status" value="1"/>
</dbReference>
<dbReference type="SMART" id="SM00184">
    <property type="entry name" value="RING"/>
    <property type="match status" value="1"/>
</dbReference>
<feature type="domain" description="RING-type" evidence="10">
    <location>
        <begin position="182"/>
        <end position="223"/>
    </location>
</feature>
<comment type="catalytic activity">
    <reaction evidence="1">
        <text>S-ubiquitinyl-[E2 ubiquitin-conjugating enzyme]-L-cysteine + [acceptor protein]-L-lysine = [E2 ubiquitin-conjugating enzyme]-L-cysteine + N(6)-ubiquitinyl-[acceptor protein]-L-lysine.</text>
        <dbReference type="EC" id="2.3.2.27"/>
    </reaction>
</comment>
<accession>S8CIZ4</accession>
<sequence>MSANHDGLISFNPYWCHQCRRTVRIASDDPSEVVVCPRCHGRLLYEIDMPTRPALPDFDPFFPEDRILEALALMLDPRLRHTARRRRRRTSDDWDMDSESLARPTAWIILRPTPTGLERPGTQGSRPATDPRNYFTGQNLQQLIDELTQDDRPGPPPAPASSIDAIPTIKIAPEHLLNDSECPVCKEELKIGMEAKELPCSHVYHSDCIIPWLRLHNSCPVCRHALEAPTESQEEVVESSNDQRDEGRCWRLRQLLNNLWPSHATGVESRRCNIL</sequence>
<keyword evidence="5 8" id="KW-0863">Zinc-finger</keyword>
<evidence type="ECO:0000256" key="8">
    <source>
        <dbReference type="PROSITE-ProRule" id="PRU00175"/>
    </source>
</evidence>
<comment type="caution">
    <text evidence="11">The sequence shown here is derived from an EMBL/GenBank/DDBJ whole genome shotgun (WGS) entry which is preliminary data.</text>
</comment>
<dbReference type="PANTHER" id="PTHR15710">
    <property type="entry name" value="E3 UBIQUITIN-PROTEIN LIGASE PRAJA"/>
    <property type="match status" value="1"/>
</dbReference>
<dbReference type="GO" id="GO:0061630">
    <property type="term" value="F:ubiquitin protein ligase activity"/>
    <property type="evidence" value="ECO:0007669"/>
    <property type="project" value="UniProtKB-EC"/>
</dbReference>
<feature type="region of interest" description="Disordered" evidence="9">
    <location>
        <begin position="113"/>
        <end position="133"/>
    </location>
</feature>
<evidence type="ECO:0000256" key="5">
    <source>
        <dbReference type="ARBA" id="ARBA00022771"/>
    </source>
</evidence>
<reference evidence="11 12" key="1">
    <citation type="journal article" date="2013" name="BMC Genomics">
        <title>The miniature genome of a carnivorous plant Genlisea aurea contains a low number of genes and short non-coding sequences.</title>
        <authorList>
            <person name="Leushkin E.V."/>
            <person name="Sutormin R.A."/>
            <person name="Nabieva E.R."/>
            <person name="Penin A.A."/>
            <person name="Kondrashov A.S."/>
            <person name="Logacheva M.D."/>
        </authorList>
    </citation>
    <scope>NUCLEOTIDE SEQUENCE [LARGE SCALE GENOMIC DNA]</scope>
</reference>
<dbReference type="PANTHER" id="PTHR15710:SF18">
    <property type="entry name" value="RING-TYPE E3 UBIQUITIN TRANSFERASE"/>
    <property type="match status" value="1"/>
</dbReference>
<evidence type="ECO:0000256" key="6">
    <source>
        <dbReference type="ARBA" id="ARBA00022786"/>
    </source>
</evidence>
<keyword evidence="4" id="KW-0479">Metal-binding</keyword>
<keyword evidence="12" id="KW-1185">Reference proteome</keyword>
<evidence type="ECO:0000256" key="9">
    <source>
        <dbReference type="SAM" id="MobiDB-lite"/>
    </source>
</evidence>
<evidence type="ECO:0000256" key="3">
    <source>
        <dbReference type="ARBA" id="ARBA00022679"/>
    </source>
</evidence>
<evidence type="ECO:0000313" key="11">
    <source>
        <dbReference type="EMBL" id="EPS66969.1"/>
    </source>
</evidence>
<protein>
    <recommendedName>
        <fullName evidence="2">RING-type E3 ubiquitin transferase</fullName>
        <ecNumber evidence="2">2.3.2.27</ecNumber>
    </recommendedName>
</protein>
<evidence type="ECO:0000313" key="12">
    <source>
        <dbReference type="Proteomes" id="UP000015453"/>
    </source>
</evidence>
<proteinExistence type="predicted"/>
<keyword evidence="6" id="KW-0833">Ubl conjugation pathway</keyword>
<dbReference type="Gene3D" id="3.30.40.10">
    <property type="entry name" value="Zinc/RING finger domain, C3HC4 (zinc finger)"/>
    <property type="match status" value="1"/>
</dbReference>
<gene>
    <name evidence="11" type="ORF">M569_07811</name>
</gene>
<dbReference type="InterPro" id="IPR013083">
    <property type="entry name" value="Znf_RING/FYVE/PHD"/>
</dbReference>
<dbReference type="Pfam" id="PF13639">
    <property type="entry name" value="zf-RING_2"/>
    <property type="match status" value="1"/>
</dbReference>
<dbReference type="FunFam" id="3.30.40.10:FF:000022">
    <property type="entry name" value="E3 ubiquitin-protein ligase RING1-like"/>
    <property type="match status" value="1"/>
</dbReference>
<evidence type="ECO:0000256" key="1">
    <source>
        <dbReference type="ARBA" id="ARBA00000900"/>
    </source>
</evidence>
<evidence type="ECO:0000256" key="7">
    <source>
        <dbReference type="ARBA" id="ARBA00022833"/>
    </source>
</evidence>
<evidence type="ECO:0000256" key="2">
    <source>
        <dbReference type="ARBA" id="ARBA00012483"/>
    </source>
</evidence>
<organism evidence="11 12">
    <name type="scientific">Genlisea aurea</name>
    <dbReference type="NCBI Taxonomy" id="192259"/>
    <lineage>
        <taxon>Eukaryota</taxon>
        <taxon>Viridiplantae</taxon>
        <taxon>Streptophyta</taxon>
        <taxon>Embryophyta</taxon>
        <taxon>Tracheophyta</taxon>
        <taxon>Spermatophyta</taxon>
        <taxon>Magnoliopsida</taxon>
        <taxon>eudicotyledons</taxon>
        <taxon>Gunneridae</taxon>
        <taxon>Pentapetalae</taxon>
        <taxon>asterids</taxon>
        <taxon>lamiids</taxon>
        <taxon>Lamiales</taxon>
        <taxon>Lentibulariaceae</taxon>
        <taxon>Genlisea</taxon>
    </lineage>
</organism>
<dbReference type="Proteomes" id="UP000015453">
    <property type="component" value="Unassembled WGS sequence"/>
</dbReference>
<dbReference type="PROSITE" id="PS50089">
    <property type="entry name" value="ZF_RING_2"/>
    <property type="match status" value="1"/>
</dbReference>
<keyword evidence="3" id="KW-0808">Transferase</keyword>
<dbReference type="SUPFAM" id="SSF57850">
    <property type="entry name" value="RING/U-box"/>
    <property type="match status" value="1"/>
</dbReference>
<dbReference type="InterPro" id="IPR001841">
    <property type="entry name" value="Znf_RING"/>
</dbReference>
<evidence type="ECO:0000256" key="4">
    <source>
        <dbReference type="ARBA" id="ARBA00022723"/>
    </source>
</evidence>
<dbReference type="AlphaFoldDB" id="S8CIZ4"/>
<dbReference type="OrthoDB" id="8062037at2759"/>
<dbReference type="GO" id="GO:0005737">
    <property type="term" value="C:cytoplasm"/>
    <property type="evidence" value="ECO:0007669"/>
    <property type="project" value="TreeGrafter"/>
</dbReference>
<dbReference type="InterPro" id="IPR039525">
    <property type="entry name" value="RNF126-like_zinc-ribbon"/>
</dbReference>